<organism evidence="2 3">
    <name type="scientific">Paspalum notatum var. saurae</name>
    <dbReference type="NCBI Taxonomy" id="547442"/>
    <lineage>
        <taxon>Eukaryota</taxon>
        <taxon>Viridiplantae</taxon>
        <taxon>Streptophyta</taxon>
        <taxon>Embryophyta</taxon>
        <taxon>Tracheophyta</taxon>
        <taxon>Spermatophyta</taxon>
        <taxon>Magnoliopsida</taxon>
        <taxon>Liliopsida</taxon>
        <taxon>Poales</taxon>
        <taxon>Poaceae</taxon>
        <taxon>PACMAD clade</taxon>
        <taxon>Panicoideae</taxon>
        <taxon>Andropogonodae</taxon>
        <taxon>Paspaleae</taxon>
        <taxon>Paspalinae</taxon>
        <taxon>Paspalum</taxon>
    </lineage>
</organism>
<dbReference type="Proteomes" id="UP001341281">
    <property type="component" value="Chromosome 08"/>
</dbReference>
<dbReference type="EMBL" id="CP144752">
    <property type="protein sequence ID" value="WVZ90943.1"/>
    <property type="molecule type" value="Genomic_DNA"/>
</dbReference>
<dbReference type="AlphaFoldDB" id="A0AAQ3X9P2"/>
<evidence type="ECO:0000256" key="1">
    <source>
        <dbReference type="SAM" id="MobiDB-lite"/>
    </source>
</evidence>
<proteinExistence type="predicted"/>
<feature type="compositionally biased region" description="Polar residues" evidence="1">
    <location>
        <begin position="20"/>
        <end position="29"/>
    </location>
</feature>
<name>A0AAQ3X9P2_PASNO</name>
<gene>
    <name evidence="2" type="ORF">U9M48_037193</name>
</gene>
<reference evidence="2 3" key="1">
    <citation type="submission" date="2024-02" db="EMBL/GenBank/DDBJ databases">
        <title>High-quality chromosome-scale genome assembly of Pensacola bahiagrass (Paspalum notatum Flugge var. saurae).</title>
        <authorList>
            <person name="Vega J.M."/>
            <person name="Podio M."/>
            <person name="Orjuela J."/>
            <person name="Siena L.A."/>
            <person name="Pessino S.C."/>
            <person name="Combes M.C."/>
            <person name="Mariac C."/>
            <person name="Albertini E."/>
            <person name="Pupilli F."/>
            <person name="Ortiz J.P.A."/>
            <person name="Leblanc O."/>
        </authorList>
    </citation>
    <scope>NUCLEOTIDE SEQUENCE [LARGE SCALE GENOMIC DNA]</scope>
    <source>
        <strain evidence="2">R1</strain>
        <tissue evidence="2">Leaf</tissue>
    </source>
</reference>
<feature type="region of interest" description="Disordered" evidence="1">
    <location>
        <begin position="1"/>
        <end position="29"/>
    </location>
</feature>
<evidence type="ECO:0000313" key="3">
    <source>
        <dbReference type="Proteomes" id="UP001341281"/>
    </source>
</evidence>
<accession>A0AAQ3X9P2</accession>
<feature type="compositionally biased region" description="Polar residues" evidence="1">
    <location>
        <begin position="1"/>
        <end position="12"/>
    </location>
</feature>
<keyword evidence="3" id="KW-1185">Reference proteome</keyword>
<evidence type="ECO:0000313" key="2">
    <source>
        <dbReference type="EMBL" id="WVZ90943.1"/>
    </source>
</evidence>
<protein>
    <submittedName>
        <fullName evidence="2">Uncharacterized protein</fullName>
    </submittedName>
</protein>
<sequence length="88" mass="9470">MMSPSSLLSQTAWHAADAPTMNSASQEDNATTRCFCESHVTGFPPRKKITPVVADVDAHQQPRRRCAAHVEAMLTPALGEPELVQAGI</sequence>